<accession>Q23E17</accession>
<dbReference type="Proteomes" id="UP000009168">
    <property type="component" value="Unassembled WGS sequence"/>
</dbReference>
<evidence type="ECO:0000313" key="1">
    <source>
        <dbReference type="EMBL" id="EAR94770.1"/>
    </source>
</evidence>
<keyword evidence="2" id="KW-1185">Reference proteome</keyword>
<dbReference type="InParanoid" id="Q23E17"/>
<dbReference type="EMBL" id="GG662711">
    <property type="protein sequence ID" value="EAR94770.1"/>
    <property type="molecule type" value="Genomic_DNA"/>
</dbReference>
<dbReference type="AlphaFoldDB" id="Q23E17"/>
<name>Q23E17_TETTS</name>
<reference evidence="2" key="1">
    <citation type="journal article" date="2006" name="PLoS Biol.">
        <title>Macronuclear genome sequence of the ciliate Tetrahymena thermophila, a model eukaryote.</title>
        <authorList>
            <person name="Eisen J.A."/>
            <person name="Coyne R.S."/>
            <person name="Wu M."/>
            <person name="Wu D."/>
            <person name="Thiagarajan M."/>
            <person name="Wortman J.R."/>
            <person name="Badger J.H."/>
            <person name="Ren Q."/>
            <person name="Amedeo P."/>
            <person name="Jones K.M."/>
            <person name="Tallon L.J."/>
            <person name="Delcher A.L."/>
            <person name="Salzberg S.L."/>
            <person name="Silva J.C."/>
            <person name="Haas B.J."/>
            <person name="Majoros W.H."/>
            <person name="Farzad M."/>
            <person name="Carlton J.M."/>
            <person name="Smith R.K. Jr."/>
            <person name="Garg J."/>
            <person name="Pearlman R.E."/>
            <person name="Karrer K.M."/>
            <person name="Sun L."/>
            <person name="Manning G."/>
            <person name="Elde N.C."/>
            <person name="Turkewitz A.P."/>
            <person name="Asai D.J."/>
            <person name="Wilkes D.E."/>
            <person name="Wang Y."/>
            <person name="Cai H."/>
            <person name="Collins K."/>
            <person name="Stewart B.A."/>
            <person name="Lee S.R."/>
            <person name="Wilamowska K."/>
            <person name="Weinberg Z."/>
            <person name="Ruzzo W.L."/>
            <person name="Wloga D."/>
            <person name="Gaertig J."/>
            <person name="Frankel J."/>
            <person name="Tsao C.-C."/>
            <person name="Gorovsky M.A."/>
            <person name="Keeling P.J."/>
            <person name="Waller R.F."/>
            <person name="Patron N.J."/>
            <person name="Cherry J.M."/>
            <person name="Stover N.A."/>
            <person name="Krieger C.J."/>
            <person name="del Toro C."/>
            <person name="Ryder H.F."/>
            <person name="Williamson S.C."/>
            <person name="Barbeau R.A."/>
            <person name="Hamilton E.P."/>
            <person name="Orias E."/>
        </authorList>
    </citation>
    <scope>NUCLEOTIDE SEQUENCE [LARGE SCALE GENOMIC DNA]</scope>
    <source>
        <strain evidence="2">SB210</strain>
    </source>
</reference>
<dbReference type="HOGENOM" id="CLU_3145846_0_0_1"/>
<gene>
    <name evidence="1" type="ORF">TTHERM_00673450</name>
</gene>
<dbReference type="GeneID" id="7825933"/>
<organism evidence="1 2">
    <name type="scientific">Tetrahymena thermophila (strain SB210)</name>
    <dbReference type="NCBI Taxonomy" id="312017"/>
    <lineage>
        <taxon>Eukaryota</taxon>
        <taxon>Sar</taxon>
        <taxon>Alveolata</taxon>
        <taxon>Ciliophora</taxon>
        <taxon>Intramacronucleata</taxon>
        <taxon>Oligohymenophorea</taxon>
        <taxon>Hymenostomatida</taxon>
        <taxon>Tetrahymenina</taxon>
        <taxon>Tetrahymenidae</taxon>
        <taxon>Tetrahymena</taxon>
    </lineage>
</organism>
<proteinExistence type="predicted"/>
<evidence type="ECO:0000313" key="2">
    <source>
        <dbReference type="Proteomes" id="UP000009168"/>
    </source>
</evidence>
<dbReference type="KEGG" id="tet:TTHERM_00673450"/>
<sequence length="49" mass="5595">MSGLSFKINEKLKSLKNSSFSKFGLQKQITKLDFGEINITQKESVIKIF</sequence>
<protein>
    <submittedName>
        <fullName evidence="1">Uncharacterized protein</fullName>
    </submittedName>
</protein>
<dbReference type="RefSeq" id="XP_001015015.1">
    <property type="nucleotide sequence ID" value="XM_001015015.1"/>
</dbReference>